<dbReference type="CDD" id="cd04335">
    <property type="entry name" value="PrdX_deacylase"/>
    <property type="match status" value="1"/>
</dbReference>
<evidence type="ECO:0000259" key="3">
    <source>
        <dbReference type="Pfam" id="PF04073"/>
    </source>
</evidence>
<dbReference type="PANTHER" id="PTHR31423">
    <property type="entry name" value="YBAK DOMAIN-CONTAINING PROTEIN"/>
    <property type="match status" value="1"/>
</dbReference>
<evidence type="ECO:0000313" key="5">
    <source>
        <dbReference type="RefSeq" id="XP_010939384.1"/>
    </source>
</evidence>
<dbReference type="AlphaFoldDB" id="A0A6I9SGV5"/>
<dbReference type="KEGG" id="egu:105058217"/>
<gene>
    <name evidence="5" type="primary">LOC105058217</name>
</gene>
<dbReference type="SUPFAM" id="SSF55826">
    <property type="entry name" value="YbaK/ProRS associated domain"/>
    <property type="match status" value="1"/>
</dbReference>
<dbReference type="InParanoid" id="A0A6I9SGV5"/>
<organism evidence="4 5">
    <name type="scientific">Elaeis guineensis var. tenera</name>
    <name type="common">Oil palm</name>
    <dbReference type="NCBI Taxonomy" id="51953"/>
    <lineage>
        <taxon>Eukaryota</taxon>
        <taxon>Viridiplantae</taxon>
        <taxon>Streptophyta</taxon>
        <taxon>Embryophyta</taxon>
        <taxon>Tracheophyta</taxon>
        <taxon>Spermatophyta</taxon>
        <taxon>Magnoliopsida</taxon>
        <taxon>Liliopsida</taxon>
        <taxon>Arecaceae</taxon>
        <taxon>Arecoideae</taxon>
        <taxon>Cocoseae</taxon>
        <taxon>Elaeidinae</taxon>
        <taxon>Elaeis</taxon>
    </lineage>
</organism>
<dbReference type="Proteomes" id="UP000504607">
    <property type="component" value="Chromosome 15"/>
</dbReference>
<dbReference type="PANTHER" id="PTHR31423:SF3">
    <property type="entry name" value="PROLYL-TRNA SYNTHETASE ASSOCIATED DOMAIN-CONTAINING PROTEIN 1-RELATED"/>
    <property type="match status" value="1"/>
</dbReference>
<dbReference type="RefSeq" id="XP_010939384.1">
    <property type="nucleotide sequence ID" value="XM_010941082.3"/>
</dbReference>
<proteinExistence type="inferred from homology"/>
<dbReference type="Gene3D" id="3.90.960.10">
    <property type="entry name" value="YbaK/aminoacyl-tRNA synthetase-associated domain"/>
    <property type="match status" value="1"/>
</dbReference>
<reference evidence="5" key="1">
    <citation type="submission" date="2025-08" db="UniProtKB">
        <authorList>
            <consortium name="RefSeq"/>
        </authorList>
    </citation>
    <scope>IDENTIFICATION</scope>
</reference>
<dbReference type="FunFam" id="3.90.960.10:FF:000005">
    <property type="entry name" value="Putative prolyl-tRNA synthetase"/>
    <property type="match status" value="1"/>
</dbReference>
<sequence>MGYTKDQLLARLQELQIDFICYDHPAVLTVEAQAKHVAHLGGALSKNLLLKDKKHRFYVVSALAGTNIDMKVLSQRLGLGKGGLRMAPEEALQEILQVPVGCVTPFALINDSASAVSLLLDQGFQAQKCCYFHPLTNETTISLSASDLNKFLTSIGRQPTYVDLEASPLVGKDSPPDLASFVPSGVPTLTGETNKAVPAQNDVSKEKSTDHAGQASSRLDLQKNAVEKTQNRVDPLAEASDVGKFVKEIIDKISTAYLSEVSKDSNVQQMELPGHSVLDGIRKRVVSDLENMTMSMKNAAYTQGFHAGFQSMLRSGIENWSFRS</sequence>
<dbReference type="Pfam" id="PF04073">
    <property type="entry name" value="tRNA_edit"/>
    <property type="match status" value="1"/>
</dbReference>
<dbReference type="InterPro" id="IPR007214">
    <property type="entry name" value="YbaK/aa-tRNA-synth-assoc-dom"/>
</dbReference>
<keyword evidence="4" id="KW-1185">Reference proteome</keyword>
<accession>A0A6I9SGV5</accession>
<dbReference type="FunCoup" id="A0A6I9SGV5">
    <property type="interactions" value="629"/>
</dbReference>
<evidence type="ECO:0000256" key="2">
    <source>
        <dbReference type="SAM" id="MobiDB-lite"/>
    </source>
</evidence>
<name>A0A6I9SGV5_ELAGV</name>
<protein>
    <submittedName>
        <fullName evidence="5">Prolyl-tRNA synthetase associated domain-containing protein 1 isoform X1</fullName>
    </submittedName>
</protein>
<dbReference type="OrthoDB" id="424586at2759"/>
<dbReference type="InterPro" id="IPR036754">
    <property type="entry name" value="YbaK/aa-tRNA-synt-asso_dom_sf"/>
</dbReference>
<dbReference type="InterPro" id="IPR040285">
    <property type="entry name" value="ProX/PRXD1"/>
</dbReference>
<feature type="region of interest" description="Disordered" evidence="2">
    <location>
        <begin position="189"/>
        <end position="219"/>
    </location>
</feature>
<evidence type="ECO:0000256" key="1">
    <source>
        <dbReference type="ARBA" id="ARBA00010201"/>
    </source>
</evidence>
<dbReference type="GeneID" id="105058217"/>
<dbReference type="GO" id="GO:0002161">
    <property type="term" value="F:aminoacyl-tRNA deacylase activity"/>
    <property type="evidence" value="ECO:0007669"/>
    <property type="project" value="InterPro"/>
</dbReference>
<comment type="similarity">
    <text evidence="1">Belongs to the PRORSD1 family.</text>
</comment>
<feature type="domain" description="YbaK/aminoacyl-tRNA synthetase-associated" evidence="3">
    <location>
        <begin position="24"/>
        <end position="151"/>
    </location>
</feature>
<evidence type="ECO:0000313" key="4">
    <source>
        <dbReference type="Proteomes" id="UP000504607"/>
    </source>
</evidence>